<organism evidence="9">
    <name type="scientific">Vibrio sp. HB236076</name>
    <dbReference type="NCBI Taxonomy" id="3232307"/>
    <lineage>
        <taxon>Bacteria</taxon>
        <taxon>Pseudomonadati</taxon>
        <taxon>Pseudomonadota</taxon>
        <taxon>Gammaproteobacteria</taxon>
        <taxon>Vibrionales</taxon>
        <taxon>Vibrionaceae</taxon>
        <taxon>Vibrio</taxon>
    </lineage>
</organism>
<geneLocation type="plasmid" evidence="9">
    <name>p-HB236076</name>
</geneLocation>
<feature type="transmembrane region" description="Helical" evidence="8">
    <location>
        <begin position="129"/>
        <end position="153"/>
    </location>
</feature>
<sequence>MTSLLEHLQFSFSVTGPICIVLFLGMGFKYFRLINDNFIEVASKLVFKVTLPALLFFNIVDSDHQISSSIPLLVFALVANVAFFIFTSVIAKRCFDNPSDQGVIIQGGFRANTGIVGLAYVANAYGNDGIAIAAIYVACTTFCYNILAVIALSPKGNQSGAQSFAMMGKTMTKNPLIISIVAGVACKVVGFPIPTVVSEAGHYFAHMTLPLALLCTGGALNLRALKADLNKAWFASGFRLVLAPLMLTVAGYLFGFRGVELGVIFLMSAAPTAAASYVMARAMNANANLAANIIALTTLLSLISCTLGIAMLSHFGLISA</sequence>
<feature type="transmembrane region" description="Helical" evidence="8">
    <location>
        <begin position="72"/>
        <end position="91"/>
    </location>
</feature>
<dbReference type="Gene3D" id="1.20.1530.20">
    <property type="match status" value="1"/>
</dbReference>
<keyword evidence="4" id="KW-1003">Cell membrane</keyword>
<evidence type="ECO:0000256" key="4">
    <source>
        <dbReference type="ARBA" id="ARBA00022475"/>
    </source>
</evidence>
<dbReference type="InterPro" id="IPR004776">
    <property type="entry name" value="Mem_transp_PIN-like"/>
</dbReference>
<feature type="transmembrane region" description="Helical" evidence="8">
    <location>
        <begin position="38"/>
        <end position="60"/>
    </location>
</feature>
<reference evidence="9" key="1">
    <citation type="submission" date="2024-07" db="EMBL/GenBank/DDBJ databases">
        <title>Genome Analysis of a Potential Novel Vibrio Species Secreting pH- and Thermo-stable Alginate Lyase and its Application in Producing Alginate Oligosaccharides.</title>
        <authorList>
            <person name="Huang H."/>
            <person name="Bao K."/>
        </authorList>
    </citation>
    <scope>NUCLEOTIDE SEQUENCE</scope>
    <source>
        <strain evidence="9">HB236076</strain>
        <plasmid evidence="9">p-HB236076</plasmid>
    </source>
</reference>
<dbReference type="PANTHER" id="PTHR36838">
    <property type="entry name" value="AUXIN EFFLUX CARRIER FAMILY PROTEIN"/>
    <property type="match status" value="1"/>
</dbReference>
<dbReference type="RefSeq" id="WP_306099796.1">
    <property type="nucleotide sequence ID" value="NZ_CP162602.1"/>
</dbReference>
<feature type="transmembrane region" description="Helical" evidence="8">
    <location>
        <begin position="232"/>
        <end position="255"/>
    </location>
</feature>
<dbReference type="InterPro" id="IPR038770">
    <property type="entry name" value="Na+/solute_symporter_sf"/>
</dbReference>
<accession>A0AB39HJP6</accession>
<dbReference type="Pfam" id="PF03547">
    <property type="entry name" value="Mem_trans"/>
    <property type="match status" value="1"/>
</dbReference>
<keyword evidence="6 8" id="KW-1133">Transmembrane helix</keyword>
<dbReference type="PANTHER" id="PTHR36838:SF4">
    <property type="entry name" value="AUXIN EFFLUX CARRIER FAMILY PROTEIN"/>
    <property type="match status" value="1"/>
</dbReference>
<feature type="transmembrane region" description="Helical" evidence="8">
    <location>
        <begin position="103"/>
        <end position="123"/>
    </location>
</feature>
<feature type="transmembrane region" description="Helical" evidence="8">
    <location>
        <begin position="174"/>
        <end position="197"/>
    </location>
</feature>
<keyword evidence="3" id="KW-0813">Transport</keyword>
<dbReference type="AlphaFoldDB" id="A0AB39HJP6"/>
<proteinExistence type="inferred from homology"/>
<evidence type="ECO:0000256" key="2">
    <source>
        <dbReference type="ARBA" id="ARBA00010145"/>
    </source>
</evidence>
<keyword evidence="9" id="KW-0614">Plasmid</keyword>
<dbReference type="GO" id="GO:0055085">
    <property type="term" value="P:transmembrane transport"/>
    <property type="evidence" value="ECO:0007669"/>
    <property type="project" value="InterPro"/>
</dbReference>
<feature type="transmembrane region" description="Helical" evidence="8">
    <location>
        <begin position="12"/>
        <end position="31"/>
    </location>
</feature>
<name>A0AB39HJP6_9VIBR</name>
<gene>
    <name evidence="9" type="ORF">AB0763_13950</name>
</gene>
<evidence type="ECO:0000256" key="8">
    <source>
        <dbReference type="SAM" id="Phobius"/>
    </source>
</evidence>
<evidence type="ECO:0000256" key="6">
    <source>
        <dbReference type="ARBA" id="ARBA00022989"/>
    </source>
</evidence>
<evidence type="ECO:0000256" key="5">
    <source>
        <dbReference type="ARBA" id="ARBA00022692"/>
    </source>
</evidence>
<keyword evidence="5 8" id="KW-0812">Transmembrane</keyword>
<feature type="transmembrane region" description="Helical" evidence="8">
    <location>
        <begin position="261"/>
        <end position="280"/>
    </location>
</feature>
<evidence type="ECO:0000256" key="7">
    <source>
        <dbReference type="ARBA" id="ARBA00023136"/>
    </source>
</evidence>
<evidence type="ECO:0000313" key="9">
    <source>
        <dbReference type="EMBL" id="XDK26882.1"/>
    </source>
</evidence>
<dbReference type="EMBL" id="CP162602">
    <property type="protein sequence ID" value="XDK26882.1"/>
    <property type="molecule type" value="Genomic_DNA"/>
</dbReference>
<evidence type="ECO:0000256" key="3">
    <source>
        <dbReference type="ARBA" id="ARBA00022448"/>
    </source>
</evidence>
<keyword evidence="7 8" id="KW-0472">Membrane</keyword>
<comment type="similarity">
    <text evidence="2">Belongs to the auxin efflux carrier (TC 2.A.69) family.</text>
</comment>
<comment type="subcellular location">
    <subcellularLocation>
        <location evidence="1">Cell membrane</location>
        <topology evidence="1">Multi-pass membrane protein</topology>
    </subcellularLocation>
</comment>
<dbReference type="GO" id="GO:0005886">
    <property type="term" value="C:plasma membrane"/>
    <property type="evidence" value="ECO:0007669"/>
    <property type="project" value="UniProtKB-SubCell"/>
</dbReference>
<feature type="transmembrane region" description="Helical" evidence="8">
    <location>
        <begin position="203"/>
        <end position="220"/>
    </location>
</feature>
<dbReference type="KEGG" id="vih:AB0763_13950"/>
<evidence type="ECO:0000256" key="1">
    <source>
        <dbReference type="ARBA" id="ARBA00004651"/>
    </source>
</evidence>
<protein>
    <submittedName>
        <fullName evidence="9">AEC family transporter</fullName>
    </submittedName>
</protein>
<feature type="transmembrane region" description="Helical" evidence="8">
    <location>
        <begin position="292"/>
        <end position="317"/>
    </location>
</feature>